<evidence type="ECO:0000313" key="1">
    <source>
        <dbReference type="EMBL" id="RDG32406.1"/>
    </source>
</evidence>
<proteinExistence type="predicted"/>
<accession>A0A370AY51</accession>
<dbReference type="EMBL" id="QQNA01000366">
    <property type="protein sequence ID" value="RDG32406.1"/>
    <property type="molecule type" value="Genomic_DNA"/>
</dbReference>
<evidence type="ECO:0000313" key="2">
    <source>
        <dbReference type="Proteomes" id="UP000253741"/>
    </source>
</evidence>
<comment type="caution">
    <text evidence="1">The sequence shown here is derived from an EMBL/GenBank/DDBJ whole genome shotgun (WGS) entry which is preliminary data.</text>
</comment>
<protein>
    <submittedName>
        <fullName evidence="1">Uncharacterized protein</fullName>
    </submittedName>
</protein>
<gene>
    <name evidence="1" type="ORF">DVH02_32510</name>
</gene>
<reference evidence="1 2" key="1">
    <citation type="submission" date="2018-07" db="EMBL/GenBank/DDBJ databases">
        <title>Streptomyces species from bats.</title>
        <authorList>
            <person name="Dunlap C."/>
        </authorList>
    </citation>
    <scope>NUCLEOTIDE SEQUENCE [LARGE SCALE GENOMIC DNA]</scope>
    <source>
        <strain evidence="1 2">AC230</strain>
    </source>
</reference>
<sequence length="62" mass="6612">MDQAGLASPAPRLAALSSVIPKVSASLDQGRPHPLRVGSLLRLAIHGTRPRSLIRPDPNERP</sequence>
<name>A0A370AY51_9ACTN</name>
<dbReference type="Proteomes" id="UP000253741">
    <property type="component" value="Unassembled WGS sequence"/>
</dbReference>
<keyword evidence="2" id="KW-1185">Reference proteome</keyword>
<organism evidence="1 2">
    <name type="scientific">Streptomyces corynorhini</name>
    <dbReference type="NCBI Taxonomy" id="2282652"/>
    <lineage>
        <taxon>Bacteria</taxon>
        <taxon>Bacillati</taxon>
        <taxon>Actinomycetota</taxon>
        <taxon>Actinomycetes</taxon>
        <taxon>Kitasatosporales</taxon>
        <taxon>Streptomycetaceae</taxon>
        <taxon>Streptomyces</taxon>
    </lineage>
</organism>
<dbReference type="AlphaFoldDB" id="A0A370AY51"/>